<comment type="caution">
    <text evidence="3">The sequence shown here is derived from an EMBL/GenBank/DDBJ whole genome shotgun (WGS) entry which is preliminary data.</text>
</comment>
<keyword evidence="1" id="KW-0732">Signal</keyword>
<feature type="domain" description="DUF4440" evidence="2">
    <location>
        <begin position="31"/>
        <end position="139"/>
    </location>
</feature>
<dbReference type="InterPro" id="IPR032710">
    <property type="entry name" value="NTF2-like_dom_sf"/>
</dbReference>
<dbReference type="EMBL" id="JAPMUA010000003">
    <property type="protein sequence ID" value="MDG3586153.1"/>
    <property type="molecule type" value="Genomic_DNA"/>
</dbReference>
<gene>
    <name evidence="3" type="ORF">OSR52_09760</name>
</gene>
<protein>
    <submittedName>
        <fullName evidence="3">Nuclear transport factor 2 family protein</fullName>
    </submittedName>
</protein>
<evidence type="ECO:0000313" key="3">
    <source>
        <dbReference type="EMBL" id="MDG3586153.1"/>
    </source>
</evidence>
<dbReference type="SUPFAM" id="SSF54427">
    <property type="entry name" value="NTF2-like"/>
    <property type="match status" value="1"/>
</dbReference>
<dbReference type="Pfam" id="PF14534">
    <property type="entry name" value="DUF4440"/>
    <property type="match status" value="1"/>
</dbReference>
<dbReference type="Proteomes" id="UP001153642">
    <property type="component" value="Unassembled WGS sequence"/>
</dbReference>
<dbReference type="RefSeq" id="WP_277899936.1">
    <property type="nucleotide sequence ID" value="NZ_JAPMUA010000003.1"/>
</dbReference>
<accession>A0ABT6FSA3</accession>
<dbReference type="Gene3D" id="3.10.450.50">
    <property type="match status" value="1"/>
</dbReference>
<feature type="signal peptide" evidence="1">
    <location>
        <begin position="1"/>
        <end position="19"/>
    </location>
</feature>
<keyword evidence="4" id="KW-1185">Reference proteome</keyword>
<proteinExistence type="predicted"/>
<organism evidence="3 4">
    <name type="scientific">Galbibacter pacificus</name>
    <dbReference type="NCBI Taxonomy" id="2996052"/>
    <lineage>
        <taxon>Bacteria</taxon>
        <taxon>Pseudomonadati</taxon>
        <taxon>Bacteroidota</taxon>
        <taxon>Flavobacteriia</taxon>
        <taxon>Flavobacteriales</taxon>
        <taxon>Flavobacteriaceae</taxon>
        <taxon>Galbibacter</taxon>
    </lineage>
</organism>
<evidence type="ECO:0000313" key="4">
    <source>
        <dbReference type="Proteomes" id="UP001153642"/>
    </source>
</evidence>
<evidence type="ECO:0000259" key="2">
    <source>
        <dbReference type="Pfam" id="PF14534"/>
    </source>
</evidence>
<evidence type="ECO:0000256" key="1">
    <source>
        <dbReference type="SAM" id="SignalP"/>
    </source>
</evidence>
<feature type="chain" id="PRO_5046390385" evidence="1">
    <location>
        <begin position="20"/>
        <end position="148"/>
    </location>
</feature>
<name>A0ABT6FSA3_9FLAO</name>
<sequence>MTKCITLLFLIVNLGISSAQEKLSAINESEILKVFYNQEGAWNRGDIPAFMEGYWKSKNLAFVGSSGAVFGWEATKARYLKSYPDTTAMGKLTFKVIKLQQVKEGVAQMIGSFHLKRSIGDLHGYFTLVWHKFDNEWLIISDHTSSAN</sequence>
<reference evidence="3" key="1">
    <citation type="submission" date="2022-11" db="EMBL/GenBank/DDBJ databases">
        <title>High-quality draft genome sequence of Galbibacter sp. strain CMA-7.</title>
        <authorList>
            <person name="Wei L."/>
            <person name="Dong C."/>
            <person name="Shao Z."/>
        </authorList>
    </citation>
    <scope>NUCLEOTIDE SEQUENCE</scope>
    <source>
        <strain evidence="3">CMA-7</strain>
    </source>
</reference>
<dbReference type="InterPro" id="IPR027843">
    <property type="entry name" value="DUF4440"/>
</dbReference>